<dbReference type="EMBL" id="KI964732">
    <property type="protein sequence ID" value="EUC29735.1"/>
    <property type="molecule type" value="Genomic_DNA"/>
</dbReference>
<proteinExistence type="predicted"/>
<evidence type="ECO:0000313" key="2">
    <source>
        <dbReference type="Proteomes" id="UP000053841"/>
    </source>
</evidence>
<evidence type="ECO:0008006" key="3">
    <source>
        <dbReference type="Google" id="ProtNLM"/>
    </source>
</evidence>
<name>W6XWZ0_COCC2</name>
<dbReference type="KEGG" id="bze:COCCADRAFT_71511"/>
<evidence type="ECO:0000313" key="1">
    <source>
        <dbReference type="EMBL" id="EUC29735.1"/>
    </source>
</evidence>
<dbReference type="SUPFAM" id="SSF46689">
    <property type="entry name" value="Homeodomain-like"/>
    <property type="match status" value="1"/>
</dbReference>
<dbReference type="GeneID" id="19150693"/>
<reference evidence="1 2" key="1">
    <citation type="journal article" date="2013" name="PLoS Genet.">
        <title>Comparative genome structure, secondary metabolite, and effector coding capacity across Cochliobolus pathogens.</title>
        <authorList>
            <person name="Condon B.J."/>
            <person name="Leng Y."/>
            <person name="Wu D."/>
            <person name="Bushley K.E."/>
            <person name="Ohm R.A."/>
            <person name="Otillar R."/>
            <person name="Martin J."/>
            <person name="Schackwitz W."/>
            <person name="Grimwood J."/>
            <person name="MohdZainudin N."/>
            <person name="Xue C."/>
            <person name="Wang R."/>
            <person name="Manning V.A."/>
            <person name="Dhillon B."/>
            <person name="Tu Z.J."/>
            <person name="Steffenson B.J."/>
            <person name="Salamov A."/>
            <person name="Sun H."/>
            <person name="Lowry S."/>
            <person name="LaButti K."/>
            <person name="Han J."/>
            <person name="Copeland A."/>
            <person name="Lindquist E."/>
            <person name="Barry K."/>
            <person name="Schmutz J."/>
            <person name="Baker S.E."/>
            <person name="Ciuffetti L.M."/>
            <person name="Grigoriev I.V."/>
            <person name="Zhong S."/>
            <person name="Turgeon B.G."/>
        </authorList>
    </citation>
    <scope>NUCLEOTIDE SEQUENCE [LARGE SCALE GENOMIC DNA]</scope>
    <source>
        <strain evidence="1 2">26-R-13</strain>
    </source>
</reference>
<feature type="non-terminal residue" evidence="1">
    <location>
        <position position="68"/>
    </location>
</feature>
<gene>
    <name evidence="1" type="ORF">COCCADRAFT_71511</name>
</gene>
<accession>W6XWZ0</accession>
<dbReference type="OrthoDB" id="3786747at2759"/>
<dbReference type="RefSeq" id="XP_007715975.1">
    <property type="nucleotide sequence ID" value="XM_007717785.1"/>
</dbReference>
<dbReference type="AlphaFoldDB" id="W6XWZ0"/>
<sequence>IPTSREGRISLTMASYRNNLKQSIYSLAKAYNIPKSTLQTFLHGIQPRSEIASANQKLLPIEEQSLVR</sequence>
<dbReference type="Proteomes" id="UP000053841">
    <property type="component" value="Unassembled WGS sequence"/>
</dbReference>
<dbReference type="HOGENOM" id="CLU_013929_8_5_1"/>
<protein>
    <recommendedName>
        <fullName evidence="3">HTH psq-type domain-containing protein</fullName>
    </recommendedName>
</protein>
<dbReference type="InterPro" id="IPR009057">
    <property type="entry name" value="Homeodomain-like_sf"/>
</dbReference>
<keyword evidence="2" id="KW-1185">Reference proteome</keyword>
<feature type="non-terminal residue" evidence="1">
    <location>
        <position position="1"/>
    </location>
</feature>
<organism evidence="1 2">
    <name type="scientific">Cochliobolus carbonum (strain 26-R-13)</name>
    <name type="common">Maize leaf spot fungus</name>
    <name type="synonym">Bipolaris zeicola</name>
    <dbReference type="NCBI Taxonomy" id="930089"/>
    <lineage>
        <taxon>Eukaryota</taxon>
        <taxon>Fungi</taxon>
        <taxon>Dikarya</taxon>
        <taxon>Ascomycota</taxon>
        <taxon>Pezizomycotina</taxon>
        <taxon>Dothideomycetes</taxon>
        <taxon>Pleosporomycetidae</taxon>
        <taxon>Pleosporales</taxon>
        <taxon>Pleosporineae</taxon>
        <taxon>Pleosporaceae</taxon>
        <taxon>Bipolaris</taxon>
    </lineage>
</organism>